<dbReference type="EC" id="3.5.4.25" evidence="11"/>
<feature type="binding site" evidence="11">
    <location>
        <position position="307"/>
    </location>
    <ligand>
        <name>GTP</name>
        <dbReference type="ChEBI" id="CHEBI:37565"/>
    </ligand>
</feature>
<protein>
    <recommendedName>
        <fullName evidence="11">GTP cyclohydrolase-2</fullName>
        <ecNumber evidence="11">3.5.4.25</ecNumber>
    </recommendedName>
    <alternativeName>
        <fullName evidence="11">GTP cyclohydrolase II</fullName>
    </alternativeName>
</protein>
<comment type="pathway">
    <text evidence="1 11">Cofactor biosynthesis; riboflavin biosynthesis; 5-amino-6-(D-ribitylamino)uracil from GTP: step 1/4.</text>
</comment>
<keyword evidence="9 11" id="KW-0342">GTP-binding</keyword>
<comment type="function">
    <text evidence="11">Catalyzes the conversion of GTP to 2,5-diamino-6-ribosylamino-4(3H)-pyrimidinone 5'-phosphate (DARP), formate and pyrophosphate.</text>
</comment>
<dbReference type="InterPro" id="IPR036144">
    <property type="entry name" value="RibA-like_sf"/>
</dbReference>
<keyword evidence="5 11" id="KW-0479">Metal-binding</keyword>
<evidence type="ECO:0000259" key="12">
    <source>
        <dbReference type="Pfam" id="PF00925"/>
    </source>
</evidence>
<feature type="binding site" evidence="11">
    <location>
        <position position="302"/>
    </location>
    <ligand>
        <name>GTP</name>
        <dbReference type="ChEBI" id="CHEBI:37565"/>
    </ligand>
</feature>
<name>A0ABT0RMF1_9SPHN</name>
<evidence type="ECO:0000256" key="9">
    <source>
        <dbReference type="ARBA" id="ARBA00023134"/>
    </source>
</evidence>
<keyword evidence="6 11" id="KW-0547">Nucleotide-binding</keyword>
<feature type="domain" description="GTP cyclohydrolase II" evidence="12">
    <location>
        <begin position="161"/>
        <end position="322"/>
    </location>
</feature>
<dbReference type="SUPFAM" id="SSF142695">
    <property type="entry name" value="RibA-like"/>
    <property type="match status" value="1"/>
</dbReference>
<comment type="caution">
    <text evidence="13">The sequence shown here is derived from an EMBL/GenBank/DDBJ whole genome shotgun (WGS) entry which is preliminary data.</text>
</comment>
<evidence type="ECO:0000256" key="8">
    <source>
        <dbReference type="ARBA" id="ARBA00022833"/>
    </source>
</evidence>
<feature type="binding site" evidence="11">
    <location>
        <position position="218"/>
    </location>
    <ligand>
        <name>Zn(2+)</name>
        <dbReference type="ChEBI" id="CHEBI:29105"/>
        <note>catalytic</note>
    </ligand>
</feature>
<evidence type="ECO:0000313" key="13">
    <source>
        <dbReference type="EMBL" id="MCL6683816.1"/>
    </source>
</evidence>
<feature type="binding site" evidence="11">
    <location>
        <position position="220"/>
    </location>
    <ligand>
        <name>Zn(2+)</name>
        <dbReference type="ChEBI" id="CHEBI:29105"/>
        <note>catalytic</note>
    </ligand>
</feature>
<evidence type="ECO:0000256" key="4">
    <source>
        <dbReference type="ARBA" id="ARBA00022619"/>
    </source>
</evidence>
<dbReference type="CDD" id="cd00641">
    <property type="entry name" value="GTP_cyclohydro2"/>
    <property type="match status" value="1"/>
</dbReference>
<dbReference type="PANTHER" id="PTHR21327:SF18">
    <property type="entry name" value="3,4-DIHYDROXY-2-BUTANONE 4-PHOSPHATE SYNTHASE"/>
    <property type="match status" value="1"/>
</dbReference>
<evidence type="ECO:0000256" key="6">
    <source>
        <dbReference type="ARBA" id="ARBA00022741"/>
    </source>
</evidence>
<reference evidence="13" key="1">
    <citation type="submission" date="2022-05" db="EMBL/GenBank/DDBJ databases">
        <authorList>
            <person name="Jo J.-H."/>
            <person name="Im W.-T."/>
        </authorList>
    </citation>
    <scope>NUCLEOTIDE SEQUENCE</scope>
    <source>
        <strain evidence="13">SE158</strain>
    </source>
</reference>
<feature type="binding site" evidence="11">
    <location>
        <begin position="202"/>
        <end position="206"/>
    </location>
    <ligand>
        <name>GTP</name>
        <dbReference type="ChEBI" id="CHEBI:37565"/>
    </ligand>
</feature>
<organism evidence="13 14">
    <name type="scientific">Sphingomonas alba</name>
    <dbReference type="NCBI Taxonomy" id="2908208"/>
    <lineage>
        <taxon>Bacteria</taxon>
        <taxon>Pseudomonadati</taxon>
        <taxon>Pseudomonadota</taxon>
        <taxon>Alphaproteobacteria</taxon>
        <taxon>Sphingomonadales</taxon>
        <taxon>Sphingomonadaceae</taxon>
        <taxon>Sphingomonas</taxon>
    </lineage>
</organism>
<comment type="similarity">
    <text evidence="3">In the C-terminal section; belongs to the GTP cyclohydrolase II family.</text>
</comment>
<evidence type="ECO:0000256" key="1">
    <source>
        <dbReference type="ARBA" id="ARBA00004853"/>
    </source>
</evidence>
<dbReference type="InterPro" id="IPR032677">
    <property type="entry name" value="GTP_cyclohydro_II"/>
</dbReference>
<dbReference type="GO" id="GO:0003935">
    <property type="term" value="F:GTP cyclohydrolase II activity"/>
    <property type="evidence" value="ECO:0007669"/>
    <property type="project" value="UniProtKB-EC"/>
</dbReference>
<proteinExistence type="inferred from homology"/>
<comment type="similarity">
    <text evidence="2">In the N-terminal section; belongs to the DHBP synthase family.</text>
</comment>
<feature type="binding site" evidence="11">
    <location>
        <position position="207"/>
    </location>
    <ligand>
        <name>Zn(2+)</name>
        <dbReference type="ChEBI" id="CHEBI:29105"/>
        <note>catalytic</note>
    </ligand>
</feature>
<comment type="cofactor">
    <cofactor evidence="11">
        <name>Zn(2+)</name>
        <dbReference type="ChEBI" id="CHEBI:29105"/>
    </cofactor>
    <text evidence="11">Binds 1 zinc ion per subunit.</text>
</comment>
<dbReference type="PANTHER" id="PTHR21327">
    <property type="entry name" value="GTP CYCLOHYDROLASE II-RELATED"/>
    <property type="match status" value="1"/>
</dbReference>
<keyword evidence="14" id="KW-1185">Reference proteome</keyword>
<feature type="binding site" evidence="11">
    <location>
        <position position="267"/>
    </location>
    <ligand>
        <name>GTP</name>
        <dbReference type="ChEBI" id="CHEBI:37565"/>
    </ligand>
</feature>
<dbReference type="InterPro" id="IPR017945">
    <property type="entry name" value="DHBP_synth_RibB-like_a/b_dom"/>
</dbReference>
<comment type="similarity">
    <text evidence="11">Belongs to the GTP cyclohydrolase II family.</text>
</comment>
<comment type="catalytic activity">
    <reaction evidence="10 11">
        <text>GTP + 4 H2O = 2,5-diamino-6-hydroxy-4-(5-phosphoribosylamino)-pyrimidine + formate + 2 phosphate + 3 H(+)</text>
        <dbReference type="Rhea" id="RHEA:23704"/>
        <dbReference type="ChEBI" id="CHEBI:15377"/>
        <dbReference type="ChEBI" id="CHEBI:15378"/>
        <dbReference type="ChEBI" id="CHEBI:15740"/>
        <dbReference type="ChEBI" id="CHEBI:37565"/>
        <dbReference type="ChEBI" id="CHEBI:43474"/>
        <dbReference type="ChEBI" id="CHEBI:58614"/>
        <dbReference type="EC" id="3.5.4.25"/>
    </reaction>
</comment>
<dbReference type="Pfam" id="PF00925">
    <property type="entry name" value="GTP_cyclohydro2"/>
    <property type="match status" value="1"/>
</dbReference>
<accession>A0ABT0RMF1</accession>
<keyword evidence="4 11" id="KW-0686">Riboflavin biosynthesis</keyword>
<dbReference type="NCBIfam" id="TIGR00505">
    <property type="entry name" value="ribA"/>
    <property type="match status" value="1"/>
</dbReference>
<evidence type="ECO:0000313" key="14">
    <source>
        <dbReference type="Proteomes" id="UP001165363"/>
    </source>
</evidence>
<keyword evidence="7 11" id="KW-0378">Hydrolase</keyword>
<gene>
    <name evidence="11 13" type="primary">ribA</name>
    <name evidence="13" type="ORF">LZ536_07870</name>
</gene>
<dbReference type="Proteomes" id="UP001165363">
    <property type="component" value="Unassembled WGS sequence"/>
</dbReference>
<dbReference type="HAMAP" id="MF_00179">
    <property type="entry name" value="RibA"/>
    <property type="match status" value="1"/>
</dbReference>
<feature type="binding site" evidence="11">
    <location>
        <begin position="245"/>
        <end position="247"/>
    </location>
    <ligand>
        <name>GTP</name>
        <dbReference type="ChEBI" id="CHEBI:37565"/>
    </ligand>
</feature>
<dbReference type="EMBL" id="JAMGBD010000001">
    <property type="protein sequence ID" value="MCL6683816.1"/>
    <property type="molecule type" value="Genomic_DNA"/>
</dbReference>
<evidence type="ECO:0000256" key="3">
    <source>
        <dbReference type="ARBA" id="ARBA00008976"/>
    </source>
</evidence>
<dbReference type="SUPFAM" id="SSF55821">
    <property type="entry name" value="YrdC/RibB"/>
    <property type="match status" value="1"/>
</dbReference>
<dbReference type="Gene3D" id="3.40.50.10990">
    <property type="entry name" value="GTP cyclohydrolase II"/>
    <property type="match status" value="1"/>
</dbReference>
<keyword evidence="8 11" id="KW-0862">Zinc</keyword>
<evidence type="ECO:0000256" key="7">
    <source>
        <dbReference type="ARBA" id="ARBA00022801"/>
    </source>
</evidence>
<evidence type="ECO:0000256" key="11">
    <source>
        <dbReference type="HAMAP-Rule" id="MF_00179"/>
    </source>
</evidence>
<dbReference type="InterPro" id="IPR000926">
    <property type="entry name" value="RibA"/>
</dbReference>
<dbReference type="RefSeq" id="WP_249847863.1">
    <property type="nucleotide sequence ID" value="NZ_JAMGBD010000001.1"/>
</dbReference>
<evidence type="ECO:0000256" key="5">
    <source>
        <dbReference type="ARBA" id="ARBA00022723"/>
    </source>
</evidence>
<feature type="active site" description="Proton acceptor" evidence="11">
    <location>
        <position position="279"/>
    </location>
</feature>
<feature type="binding site" evidence="11">
    <location>
        <position position="223"/>
    </location>
    <ligand>
        <name>GTP</name>
        <dbReference type="ChEBI" id="CHEBI:37565"/>
    </ligand>
</feature>
<sequence length="347" mass="36186">MTASPVERAVAALRAGRPVAVGSATILSVETATGAILDLLDPQAKAPLLLSGERAAALGLGNLREVGDLKHAVQVHRAPWLDRETARSLADPSRDFDRGPIGPLGAEAVRCPGEAEAILTLLRLAGVLPAAWLVGVEAEAKVGVEAIMAAVHAPQVQLVTRAKLPVEGLEGTQIVAFRDTGTGEEHVALVVGAFGGRPPLVRLHSECLTGDVFGSLKCDCGPQLKEALRLIGAAGGGVLLYLRQEGRGIGLANKLRAYALQDRGLDTIEANLRLGFADDERGYGVAAAMLRALGVDSARLLTNNPNKVAGLEAAGVHVVERVAHHMPTNPHNADYIATKKAKSGHLD</sequence>
<evidence type="ECO:0000256" key="10">
    <source>
        <dbReference type="ARBA" id="ARBA00049295"/>
    </source>
</evidence>
<evidence type="ECO:0000256" key="2">
    <source>
        <dbReference type="ARBA" id="ARBA00005520"/>
    </source>
</evidence>
<feature type="active site" description="Nucleophile" evidence="11">
    <location>
        <position position="281"/>
    </location>
</feature>
<dbReference type="NCBIfam" id="NF001591">
    <property type="entry name" value="PRK00393.1"/>
    <property type="match status" value="1"/>
</dbReference>